<feature type="domain" description="Alpha-2-macroglobulin bait region" evidence="7">
    <location>
        <begin position="331"/>
        <end position="468"/>
    </location>
</feature>
<dbReference type="InterPro" id="IPR050473">
    <property type="entry name" value="A2M/Complement_sys"/>
</dbReference>
<evidence type="ECO:0000256" key="6">
    <source>
        <dbReference type="ARBA" id="ARBA00023180"/>
    </source>
</evidence>
<dbReference type="GeneTree" id="ENSGT00940000163990"/>
<dbReference type="SUPFAM" id="SSF48239">
    <property type="entry name" value="Terpenoid cyclases/Protein prenyltransferases"/>
    <property type="match status" value="1"/>
</dbReference>
<dbReference type="InterPro" id="IPR011625">
    <property type="entry name" value="A2M_N_BRD"/>
</dbReference>
<keyword evidence="2" id="KW-0646">Protease inhibitor</keyword>
<evidence type="ECO:0000256" key="1">
    <source>
        <dbReference type="ARBA" id="ARBA00010952"/>
    </source>
</evidence>
<dbReference type="Pfam" id="PF07678">
    <property type="entry name" value="TED_complement"/>
    <property type="match status" value="1"/>
</dbReference>
<dbReference type="InterPro" id="IPR002890">
    <property type="entry name" value="MG2"/>
</dbReference>
<dbReference type="Pfam" id="PF07703">
    <property type="entry name" value="A2M_BRD"/>
    <property type="match status" value="1"/>
</dbReference>
<evidence type="ECO:0000256" key="5">
    <source>
        <dbReference type="ARBA" id="ARBA00023157"/>
    </source>
</evidence>
<keyword evidence="5" id="KW-1015">Disulfide bond</keyword>
<dbReference type="InterPro" id="IPR008930">
    <property type="entry name" value="Terpenoid_cyclase/PrenylTrfase"/>
</dbReference>
<keyword evidence="11" id="KW-1185">Reference proteome</keyword>
<dbReference type="Gene3D" id="2.60.40.1930">
    <property type="match status" value="2"/>
</dbReference>
<evidence type="ECO:0000313" key="11">
    <source>
        <dbReference type="Proteomes" id="UP000694380"/>
    </source>
</evidence>
<dbReference type="Gene3D" id="2.60.120.1540">
    <property type="match status" value="1"/>
</dbReference>
<reference evidence="10" key="2">
    <citation type="submission" date="2025-09" db="UniProtKB">
        <authorList>
            <consortium name="Ensembl"/>
        </authorList>
    </citation>
    <scope>IDENTIFICATION</scope>
</reference>
<dbReference type="SMART" id="SM01360">
    <property type="entry name" value="A2M"/>
    <property type="match status" value="1"/>
</dbReference>
<evidence type="ECO:0000259" key="9">
    <source>
        <dbReference type="SMART" id="SM01361"/>
    </source>
</evidence>
<dbReference type="CDD" id="cd02897">
    <property type="entry name" value="A2M_2"/>
    <property type="match status" value="1"/>
</dbReference>
<dbReference type="SMART" id="SM01359">
    <property type="entry name" value="A2M_N_2"/>
    <property type="match status" value="1"/>
</dbReference>
<name>A0A8C3FUM6_CHRPI</name>
<dbReference type="Gene3D" id="2.20.130.20">
    <property type="match status" value="2"/>
</dbReference>
<keyword evidence="4" id="KW-0722">Serine protease inhibitor</keyword>
<dbReference type="OMA" id="PEKGRMD"/>
<accession>A0A8C3FUM6</accession>
<dbReference type="Ensembl" id="ENSCPBT00000017268.1">
    <property type="protein sequence ID" value="ENSCPBP00000014540.1"/>
    <property type="gene ID" value="ENSCPBG00000010730.1"/>
</dbReference>
<dbReference type="InterPro" id="IPR036595">
    <property type="entry name" value="A-macroglobulin_rcpt-bd_sf"/>
</dbReference>
<sequence>RHYVVVSPAVLYHPHTGMVSVHLSDLNETVRVSVRLERGDGPSAITLLEREVRECRLHENVPFQVPAPSGGQQEVAELHVSIRGDALQFSERKKVLLRALQPRTFVQTDKAVYKPGQTVKFRIVSLDVNFVPSTRKQGVSVCQDPSGNRIAQWRDVTPQQGIVDLSLPLSAEPALGTYTIEVQGTRHSFSVEEYGAQWGPGPQPRLRLWHVVVGEFLGAQSPGTAQLRGCPIAAVGLPHSNRWGFPCHSYGSRARGHGGELSQQHRSLACPGCIPVLCWVLCTPASPIALSISQGHFKQVDHSAEHDRVYPSYPDADLHLTPFYSKSQSFLKIRSLGGGLPCDQAQQVQVDYVIAREALGNGSRSLDFIFLVSTSWVRVCVCGSFSVELPVGADLAPAAKVLGYTVLPDGELAADSARLHVAKCLPNKVKLAFSQDWAVPGSELQLRVQAAPGSLCAVRAVDQSVLLMKPEAELSVSTVSPDSGHIWAGVSATSCPRNVPKYRDFTDANTHRSSPGFAPNTVWSSLNPFASFLDMTPKNMEAGVDIAAGTPVSDGRLVPEPSTQEEPAPHAYFPEMWLWDLVPVGEGGSKDIPVSVPDTITEWKVGMFCTAEVGFGLSPTATFTAFKPFFVELALPYSVIRGEAFALKATVFNYLRQCIKVQVTLAESAQFQVQAGEDGAYTSCLCADEGKTFQWEVTASSLGEVNFTVSTEALRTEELCGTEVAMVPAQGRVHTVIKPLLVQVSVWLGPLGRAEGDPGPGSQPLGAMDQVSSEEISLQLPANVLAGSERAHVTVLGDIMGTALQNIERLLAMPDGNGEQNMVQFTPNIYIQQYLEKSGQLSPEIRDKAQGFLQSGYQRELLYKHNDGSYSAFGESDATGNTWLTAFVLKSFGQARSYISIDEKHLEDALGWLQRRQRKTGCFRSVGKLLNHTLQVGGWGDGLMGSGRRGQAGEGICSVSPLSQDRMVTRALQCLRKSSTSDLYTQALLAYAFGLAGSSELRDALLQSLAQHSLHWQRKVKALPSPYGNQAPSAEVEMTAYVLLAYLSLPNVSAADMTTAAQIVRWLSKQQNLYGDFASTQDMVLALQAQAKYAALTYSTSGAVSVTVSSQAGARQQFHVENANRLVLQRAALQEIPGQYTVRASGKGCVFVQLTLRYNVPPPKSATTFDLRVKTEPPLSLHPLGLYPGQTPISAHGSCCRYSGERPASNMAIIEAKLPSGYTPVKRSLRQVSFPGRRTGQLTKEAASFTFSLEQDFPVKNLRAAPVRLYDYYETGESHPGPAPITATLGSVSQSVAGWACPALALPPLQLFLWALCHTQGVGSLKSPEVPNAPFP</sequence>
<evidence type="ECO:0008006" key="12">
    <source>
        <dbReference type="Google" id="ProtNLM"/>
    </source>
</evidence>
<dbReference type="Pfam" id="PF01835">
    <property type="entry name" value="MG2"/>
    <property type="match status" value="1"/>
</dbReference>
<dbReference type="FunFam" id="2.60.40.10:FF:000312">
    <property type="entry name" value="Alpha-2-macroglobulin like 1"/>
    <property type="match status" value="1"/>
</dbReference>
<dbReference type="FunFam" id="2.60.40.1930:FF:000001">
    <property type="entry name" value="CD109 isoform 3"/>
    <property type="match status" value="1"/>
</dbReference>
<dbReference type="PANTHER" id="PTHR11412:SF185">
    <property type="entry name" value="ALPHA-2-MACROGLOBULIN-LIKE PROTEIN 1"/>
    <property type="match status" value="1"/>
</dbReference>
<evidence type="ECO:0000313" key="10">
    <source>
        <dbReference type="Ensembl" id="ENSCPBP00000014540.1"/>
    </source>
</evidence>
<evidence type="ECO:0000259" key="8">
    <source>
        <dbReference type="SMART" id="SM01360"/>
    </source>
</evidence>
<evidence type="ECO:0000259" key="7">
    <source>
        <dbReference type="SMART" id="SM01359"/>
    </source>
</evidence>
<dbReference type="SMART" id="SM01361">
    <property type="entry name" value="A2M_recep"/>
    <property type="match status" value="1"/>
</dbReference>
<dbReference type="GO" id="GO:0005615">
    <property type="term" value="C:extracellular space"/>
    <property type="evidence" value="ECO:0007669"/>
    <property type="project" value="InterPro"/>
</dbReference>
<dbReference type="InterPro" id="IPR001599">
    <property type="entry name" value="Macroglobln_a2"/>
</dbReference>
<dbReference type="Pfam" id="PF07677">
    <property type="entry name" value="A2M_recep"/>
    <property type="match status" value="1"/>
</dbReference>
<dbReference type="InterPro" id="IPR009048">
    <property type="entry name" value="A-macroglobulin_rcpt-bd"/>
</dbReference>
<proteinExistence type="inferred from homology"/>
<dbReference type="SMART" id="SM01419">
    <property type="entry name" value="Thiol-ester_cl"/>
    <property type="match status" value="1"/>
</dbReference>
<evidence type="ECO:0000256" key="4">
    <source>
        <dbReference type="ARBA" id="ARBA00022900"/>
    </source>
</evidence>
<feature type="domain" description="Alpha-2-macroglobulin" evidence="8">
    <location>
        <begin position="576"/>
        <end position="665"/>
    </location>
</feature>
<keyword evidence="3" id="KW-0732">Signal</keyword>
<dbReference type="Gene3D" id="2.60.40.690">
    <property type="entry name" value="Alpha-macroglobulin, receptor-binding domain"/>
    <property type="match status" value="1"/>
</dbReference>
<evidence type="ECO:0000256" key="2">
    <source>
        <dbReference type="ARBA" id="ARBA00022690"/>
    </source>
</evidence>
<dbReference type="Pfam" id="PF00207">
    <property type="entry name" value="A2M"/>
    <property type="match status" value="1"/>
</dbReference>
<organism evidence="10 11">
    <name type="scientific">Chrysemys picta bellii</name>
    <name type="common">Western painted turtle</name>
    <name type="synonym">Emys bellii</name>
    <dbReference type="NCBI Taxonomy" id="8478"/>
    <lineage>
        <taxon>Eukaryota</taxon>
        <taxon>Metazoa</taxon>
        <taxon>Chordata</taxon>
        <taxon>Craniata</taxon>
        <taxon>Vertebrata</taxon>
        <taxon>Euteleostomi</taxon>
        <taxon>Archelosauria</taxon>
        <taxon>Testudinata</taxon>
        <taxon>Testudines</taxon>
        <taxon>Cryptodira</taxon>
        <taxon>Durocryptodira</taxon>
        <taxon>Testudinoidea</taxon>
        <taxon>Emydidae</taxon>
        <taxon>Chrysemys</taxon>
    </lineage>
</organism>
<comment type="similarity">
    <text evidence="1">Belongs to the protease inhibitor I39 (alpha-2-macroglobulin) family.</text>
</comment>
<evidence type="ECO:0000256" key="3">
    <source>
        <dbReference type="ARBA" id="ARBA00022729"/>
    </source>
</evidence>
<dbReference type="InterPro" id="IPR013783">
    <property type="entry name" value="Ig-like_fold"/>
</dbReference>
<feature type="domain" description="Alpha-macroglobulin receptor-binding" evidence="9">
    <location>
        <begin position="1209"/>
        <end position="1279"/>
    </location>
</feature>
<dbReference type="InterPro" id="IPR011626">
    <property type="entry name" value="Alpha-macroglobulin_TED"/>
</dbReference>
<keyword evidence="6" id="KW-0325">Glycoprotein</keyword>
<dbReference type="Proteomes" id="UP000694380">
    <property type="component" value="Unplaced"/>
</dbReference>
<dbReference type="Gene3D" id="1.50.10.20">
    <property type="match status" value="1"/>
</dbReference>
<dbReference type="PANTHER" id="PTHR11412">
    <property type="entry name" value="MACROGLOBULIN / COMPLEMENT"/>
    <property type="match status" value="1"/>
</dbReference>
<reference evidence="10" key="1">
    <citation type="submission" date="2025-08" db="UniProtKB">
        <authorList>
            <consortium name="Ensembl"/>
        </authorList>
    </citation>
    <scope>IDENTIFICATION</scope>
</reference>
<protein>
    <recommendedName>
        <fullName evidence="12">A2ML1 protein</fullName>
    </recommendedName>
</protein>
<dbReference type="SUPFAM" id="SSF49410">
    <property type="entry name" value="Alpha-macroglobulin receptor domain"/>
    <property type="match status" value="1"/>
</dbReference>
<dbReference type="InterPro" id="IPR041813">
    <property type="entry name" value="A2M_TED"/>
</dbReference>
<dbReference type="Gene3D" id="2.60.40.10">
    <property type="entry name" value="Immunoglobulins"/>
    <property type="match status" value="1"/>
</dbReference>
<dbReference type="InterPro" id="IPR047565">
    <property type="entry name" value="Alpha-macroglob_thiol-ester_cl"/>
</dbReference>
<dbReference type="InterPro" id="IPR014756">
    <property type="entry name" value="Ig_E-set"/>
</dbReference>
<dbReference type="SUPFAM" id="SSF81296">
    <property type="entry name" value="E set domains"/>
    <property type="match status" value="1"/>
</dbReference>
<dbReference type="GO" id="GO:0004867">
    <property type="term" value="F:serine-type endopeptidase inhibitor activity"/>
    <property type="evidence" value="ECO:0007669"/>
    <property type="project" value="UniProtKB-KW"/>
</dbReference>